<evidence type="ECO:0000256" key="6">
    <source>
        <dbReference type="ARBA" id="ARBA00022723"/>
    </source>
</evidence>
<evidence type="ECO:0000256" key="7">
    <source>
        <dbReference type="ARBA" id="ARBA00022833"/>
    </source>
</evidence>
<dbReference type="UniPathway" id="UPA00391"/>
<dbReference type="SUPFAM" id="SSF55620">
    <property type="entry name" value="Tetrahydrobiopterin biosynthesis enzymes-like"/>
    <property type="match status" value="1"/>
</dbReference>
<comment type="similarity">
    <text evidence="3">Belongs to the PTPS family. QueD subfamily.</text>
</comment>
<evidence type="ECO:0000313" key="12">
    <source>
        <dbReference type="Proteomes" id="UP000031599"/>
    </source>
</evidence>
<dbReference type="EC" id="4.1.2.50" evidence="4"/>
<protein>
    <recommendedName>
        <fullName evidence="5">6-carboxy-5,6,7,8-tetrahydropterin synthase</fullName>
        <ecNumber evidence="4">4.1.2.50</ecNumber>
    </recommendedName>
    <alternativeName>
        <fullName evidence="9">Queuosine biosynthesis protein QueD</fullName>
    </alternativeName>
</protein>
<evidence type="ECO:0000256" key="2">
    <source>
        <dbReference type="ARBA" id="ARBA00005061"/>
    </source>
</evidence>
<name>A0A0C2D8S3_9BACT</name>
<evidence type="ECO:0000256" key="4">
    <source>
        <dbReference type="ARBA" id="ARBA00012982"/>
    </source>
</evidence>
<keyword evidence="6" id="KW-0479">Metal-binding</keyword>
<comment type="caution">
    <text evidence="11">The sequence shown here is derived from an EMBL/GenBank/DDBJ whole genome shotgun (WGS) entry which is preliminary data.</text>
</comment>
<organism evidence="11 12">
    <name type="scientific">Enhygromyxa salina</name>
    <dbReference type="NCBI Taxonomy" id="215803"/>
    <lineage>
        <taxon>Bacteria</taxon>
        <taxon>Pseudomonadati</taxon>
        <taxon>Myxococcota</taxon>
        <taxon>Polyangia</taxon>
        <taxon>Nannocystales</taxon>
        <taxon>Nannocystaceae</taxon>
        <taxon>Enhygromyxa</taxon>
    </lineage>
</organism>
<keyword evidence="8" id="KW-0456">Lyase</keyword>
<evidence type="ECO:0000256" key="3">
    <source>
        <dbReference type="ARBA" id="ARBA00008900"/>
    </source>
</evidence>
<dbReference type="InterPro" id="IPR007115">
    <property type="entry name" value="6-PTP_synth/QueD"/>
</dbReference>
<dbReference type="PANTHER" id="PTHR12589:SF7">
    <property type="entry name" value="6-PYRUVOYL TETRAHYDROBIOPTERIN SYNTHASE"/>
    <property type="match status" value="1"/>
</dbReference>
<dbReference type="GO" id="GO:0046872">
    <property type="term" value="F:metal ion binding"/>
    <property type="evidence" value="ECO:0007669"/>
    <property type="project" value="UniProtKB-KW"/>
</dbReference>
<comment type="pathway">
    <text evidence="2">Purine metabolism; 7-cyano-7-deazaguanine biosynthesis.</text>
</comment>
<comment type="cofactor">
    <cofactor evidence="1">
        <name>Zn(2+)</name>
        <dbReference type="ChEBI" id="CHEBI:29105"/>
    </cofactor>
</comment>
<accession>A0A0C2D8S3</accession>
<dbReference type="Gene3D" id="3.30.479.10">
    <property type="entry name" value="6-pyruvoyl tetrahydropterin synthase/QueD"/>
    <property type="match status" value="1"/>
</dbReference>
<evidence type="ECO:0000256" key="9">
    <source>
        <dbReference type="ARBA" id="ARBA00031449"/>
    </source>
</evidence>
<gene>
    <name evidence="11" type="ORF">DB30_04539</name>
</gene>
<dbReference type="AlphaFoldDB" id="A0A0C2D8S3"/>
<dbReference type="PANTHER" id="PTHR12589">
    <property type="entry name" value="PYRUVOYL TETRAHYDROBIOPTERIN SYNTHASE"/>
    <property type="match status" value="1"/>
</dbReference>
<dbReference type="GO" id="GO:0070497">
    <property type="term" value="F:6-carboxytetrahydropterin synthase activity"/>
    <property type="evidence" value="ECO:0007669"/>
    <property type="project" value="UniProtKB-EC"/>
</dbReference>
<dbReference type="InterPro" id="IPR038418">
    <property type="entry name" value="6-PTP_synth/QueD_sf"/>
</dbReference>
<comment type="catalytic activity">
    <reaction evidence="10">
        <text>7,8-dihydroneopterin 3'-triphosphate + H2O = 6-carboxy-5,6,7,8-tetrahydropterin + triphosphate + acetaldehyde + 2 H(+)</text>
        <dbReference type="Rhea" id="RHEA:27966"/>
        <dbReference type="ChEBI" id="CHEBI:15343"/>
        <dbReference type="ChEBI" id="CHEBI:15377"/>
        <dbReference type="ChEBI" id="CHEBI:15378"/>
        <dbReference type="ChEBI" id="CHEBI:18036"/>
        <dbReference type="ChEBI" id="CHEBI:58462"/>
        <dbReference type="ChEBI" id="CHEBI:61032"/>
        <dbReference type="EC" id="4.1.2.50"/>
    </reaction>
</comment>
<proteinExistence type="inferred from homology"/>
<dbReference type="Pfam" id="PF01242">
    <property type="entry name" value="PTPS"/>
    <property type="match status" value="1"/>
</dbReference>
<dbReference type="EMBL" id="JMCC02000039">
    <property type="protein sequence ID" value="KIG16372.1"/>
    <property type="molecule type" value="Genomic_DNA"/>
</dbReference>
<evidence type="ECO:0000256" key="10">
    <source>
        <dbReference type="ARBA" id="ARBA00048807"/>
    </source>
</evidence>
<evidence type="ECO:0000256" key="5">
    <source>
        <dbReference type="ARBA" id="ARBA00018141"/>
    </source>
</evidence>
<dbReference type="RefSeq" id="WP_052549825.1">
    <property type="nucleotide sequence ID" value="NZ_JMCC02000039.1"/>
</dbReference>
<sequence length="167" mass="18984">MPRETTIELCKEDMKFSAGHFTIYDASHRERLHGHNFRVSVAFTSVVAEDGLAFDYGVYKSKIRELCQAWNEYMLIPTQSPHLRIESDERHVFCLFADERIPFLAKDVLLLPVSNVTLEELSRLMLERVKGIMAPSDLAQVRQVVVKVFSGPGQSASATWREGQVQA</sequence>
<evidence type="ECO:0000256" key="1">
    <source>
        <dbReference type="ARBA" id="ARBA00001947"/>
    </source>
</evidence>
<dbReference type="Proteomes" id="UP000031599">
    <property type="component" value="Unassembled WGS sequence"/>
</dbReference>
<evidence type="ECO:0000313" key="11">
    <source>
        <dbReference type="EMBL" id="KIG16372.1"/>
    </source>
</evidence>
<reference evidence="11 12" key="1">
    <citation type="submission" date="2014-12" db="EMBL/GenBank/DDBJ databases">
        <title>Genome assembly of Enhygromyxa salina DSM 15201.</title>
        <authorList>
            <person name="Sharma G."/>
            <person name="Subramanian S."/>
        </authorList>
    </citation>
    <scope>NUCLEOTIDE SEQUENCE [LARGE SCALE GENOMIC DNA]</scope>
    <source>
        <strain evidence="11 12">DSM 15201</strain>
    </source>
</reference>
<evidence type="ECO:0000256" key="8">
    <source>
        <dbReference type="ARBA" id="ARBA00023239"/>
    </source>
</evidence>
<keyword evidence="7" id="KW-0862">Zinc</keyword>